<dbReference type="PANTHER" id="PTHR42832:SF3">
    <property type="entry name" value="L-GLUTAMINE--4-(METHYLSULFANYL)-2-OXOBUTANOATE AMINOTRANSFERASE"/>
    <property type="match status" value="1"/>
</dbReference>
<dbReference type="Gene3D" id="3.90.1150.10">
    <property type="entry name" value="Aspartate Aminotransferase, domain 1"/>
    <property type="match status" value="1"/>
</dbReference>
<comment type="cofactor">
    <cofactor evidence="1">
        <name>pyridoxal 5'-phosphate</name>
        <dbReference type="ChEBI" id="CHEBI:597326"/>
    </cofactor>
</comment>
<proteinExistence type="predicted"/>
<dbReference type="InterPro" id="IPR050881">
    <property type="entry name" value="LL-DAP_aminotransferase"/>
</dbReference>
<dbReference type="AlphaFoldDB" id="A0A1G4RIM0"/>
<evidence type="ECO:0000313" key="4">
    <source>
        <dbReference type="EMBL" id="SCW56668.1"/>
    </source>
</evidence>
<name>A0A1G4RIM0_9BACL</name>
<protein>
    <submittedName>
        <fullName evidence="4">LL-diaminopimelate aminotransferase</fullName>
    </submittedName>
</protein>
<evidence type="ECO:0000256" key="1">
    <source>
        <dbReference type="ARBA" id="ARBA00001933"/>
    </source>
</evidence>
<keyword evidence="5" id="KW-1185">Reference proteome</keyword>
<dbReference type="Proteomes" id="UP000198601">
    <property type="component" value="Unassembled WGS sequence"/>
</dbReference>
<evidence type="ECO:0000256" key="2">
    <source>
        <dbReference type="ARBA" id="ARBA00022576"/>
    </source>
</evidence>
<keyword evidence="2 4" id="KW-0032">Aminotransferase</keyword>
<dbReference type="SUPFAM" id="SSF53383">
    <property type="entry name" value="PLP-dependent transferases"/>
    <property type="match status" value="1"/>
</dbReference>
<dbReference type="PANTHER" id="PTHR42832">
    <property type="entry name" value="AMINO ACID AMINOTRANSFERASE"/>
    <property type="match status" value="1"/>
</dbReference>
<gene>
    <name evidence="4" type="ORF">SAMN04487970_10168</name>
</gene>
<dbReference type="InterPro" id="IPR015424">
    <property type="entry name" value="PyrdxlP-dep_Trfase"/>
</dbReference>
<dbReference type="GO" id="GO:0008483">
    <property type="term" value="F:transaminase activity"/>
    <property type="evidence" value="ECO:0007669"/>
    <property type="project" value="UniProtKB-KW"/>
</dbReference>
<evidence type="ECO:0000313" key="5">
    <source>
        <dbReference type="Proteomes" id="UP000198601"/>
    </source>
</evidence>
<accession>A0A1G4RIM0</accession>
<evidence type="ECO:0000256" key="3">
    <source>
        <dbReference type="ARBA" id="ARBA00022679"/>
    </source>
</evidence>
<organism evidence="4 5">
    <name type="scientific">Paenibacillus tianmuensis</name>
    <dbReference type="NCBI Taxonomy" id="624147"/>
    <lineage>
        <taxon>Bacteria</taxon>
        <taxon>Bacillati</taxon>
        <taxon>Bacillota</taxon>
        <taxon>Bacilli</taxon>
        <taxon>Bacillales</taxon>
        <taxon>Paenibacillaceae</taxon>
        <taxon>Paenibacillus</taxon>
    </lineage>
</organism>
<keyword evidence="3 4" id="KW-0808">Transferase</keyword>
<dbReference type="EMBL" id="FMTT01000016">
    <property type="protein sequence ID" value="SCW56668.1"/>
    <property type="molecule type" value="Genomic_DNA"/>
</dbReference>
<dbReference type="STRING" id="624147.SAMN04487970_10168"/>
<sequence length="69" mass="7923">MFIWAPIPEGWTSRQISREMLYSAGVVVIPGDAFGKEGEGYVRIALVQEEDRLREAVRRIGRFLREASR</sequence>
<reference evidence="5" key="1">
    <citation type="submission" date="2016-10" db="EMBL/GenBank/DDBJ databases">
        <authorList>
            <person name="Varghese N."/>
            <person name="Submissions S."/>
        </authorList>
    </citation>
    <scope>NUCLEOTIDE SEQUENCE [LARGE SCALE GENOMIC DNA]</scope>
    <source>
        <strain evidence="5">CGMCC 1.8946</strain>
    </source>
</reference>
<dbReference type="InterPro" id="IPR015422">
    <property type="entry name" value="PyrdxlP-dep_Trfase_small"/>
</dbReference>